<dbReference type="InterPro" id="IPR020546">
    <property type="entry name" value="ATP_synth_F1_dsu/esu_N"/>
</dbReference>
<evidence type="ECO:0000256" key="5">
    <source>
        <dbReference type="ARBA" id="ARBA00023136"/>
    </source>
</evidence>
<evidence type="ECO:0000259" key="8">
    <source>
        <dbReference type="Pfam" id="PF02823"/>
    </source>
</evidence>
<dbReference type="PANTHER" id="PTHR13822">
    <property type="entry name" value="ATP SYNTHASE DELTA/EPSILON CHAIN"/>
    <property type="match status" value="1"/>
</dbReference>
<proteinExistence type="inferred from homology"/>
<evidence type="ECO:0000256" key="3">
    <source>
        <dbReference type="ARBA" id="ARBA00022448"/>
    </source>
</evidence>
<gene>
    <name evidence="9" type="ORF">A3C93_05930</name>
</gene>
<evidence type="ECO:0000256" key="4">
    <source>
        <dbReference type="ARBA" id="ARBA00023065"/>
    </source>
</evidence>
<dbReference type="Pfam" id="PF02823">
    <property type="entry name" value="ATP-synt_DE_N"/>
    <property type="match status" value="1"/>
</dbReference>
<dbReference type="PANTHER" id="PTHR13822:SF10">
    <property type="entry name" value="ATP SYNTHASE EPSILON CHAIN, CHLOROPLASTIC"/>
    <property type="match status" value="1"/>
</dbReference>
<dbReference type="InterPro" id="IPR036771">
    <property type="entry name" value="ATPsynth_dsu/esu_N"/>
</dbReference>
<dbReference type="SUPFAM" id="SSF51344">
    <property type="entry name" value="Epsilon subunit of F1F0-ATP synthase N-terminal domain"/>
    <property type="match status" value="1"/>
</dbReference>
<evidence type="ECO:0000256" key="1">
    <source>
        <dbReference type="ARBA" id="ARBA00004184"/>
    </source>
</evidence>
<comment type="subcellular location">
    <subcellularLocation>
        <location evidence="1">Endomembrane system</location>
        <topology evidence="1">Peripheral membrane protein</topology>
    </subcellularLocation>
</comment>
<dbReference type="STRING" id="1798664.A3C93_05930"/>
<dbReference type="CDD" id="cd12152">
    <property type="entry name" value="F1-ATPase_delta"/>
    <property type="match status" value="1"/>
</dbReference>
<evidence type="ECO:0000256" key="6">
    <source>
        <dbReference type="ARBA" id="ARBA00023196"/>
    </source>
</evidence>
<evidence type="ECO:0000256" key="7">
    <source>
        <dbReference type="ARBA" id="ARBA00023310"/>
    </source>
</evidence>
<accession>A0A1G2DGF6</accession>
<organism evidence="9 10">
    <name type="scientific">Candidatus Lloydbacteria bacterium RIFCSPHIGHO2_02_FULL_54_17</name>
    <dbReference type="NCBI Taxonomy" id="1798664"/>
    <lineage>
        <taxon>Bacteria</taxon>
        <taxon>Candidatus Lloydiibacteriota</taxon>
    </lineage>
</organism>
<dbReference type="InterPro" id="IPR001469">
    <property type="entry name" value="ATP_synth_F1_dsu/esu"/>
</dbReference>
<comment type="caution">
    <text evidence="9">The sequence shown here is derived from an EMBL/GenBank/DDBJ whole genome shotgun (WGS) entry which is preliminary data.</text>
</comment>
<dbReference type="GO" id="GO:0045259">
    <property type="term" value="C:proton-transporting ATP synthase complex"/>
    <property type="evidence" value="ECO:0007669"/>
    <property type="project" value="UniProtKB-KW"/>
</dbReference>
<evidence type="ECO:0000313" key="9">
    <source>
        <dbReference type="EMBL" id="OGZ11950.1"/>
    </source>
</evidence>
<dbReference type="EMBL" id="MHLO01000027">
    <property type="protein sequence ID" value="OGZ11950.1"/>
    <property type="molecule type" value="Genomic_DNA"/>
</dbReference>
<keyword evidence="6" id="KW-0139">CF(1)</keyword>
<feature type="domain" description="ATP synthase F1 complex delta/epsilon subunit N-terminal" evidence="8">
    <location>
        <begin position="1"/>
        <end position="77"/>
    </location>
</feature>
<name>A0A1G2DGF6_9BACT</name>
<reference evidence="9 10" key="1">
    <citation type="journal article" date="2016" name="Nat. Commun.">
        <title>Thousands of microbial genomes shed light on interconnected biogeochemical processes in an aquifer system.</title>
        <authorList>
            <person name="Anantharaman K."/>
            <person name="Brown C.T."/>
            <person name="Hug L.A."/>
            <person name="Sharon I."/>
            <person name="Castelle C.J."/>
            <person name="Probst A.J."/>
            <person name="Thomas B.C."/>
            <person name="Singh A."/>
            <person name="Wilkins M.J."/>
            <person name="Karaoz U."/>
            <person name="Brodie E.L."/>
            <person name="Williams K.H."/>
            <person name="Hubbard S.S."/>
            <person name="Banfield J.F."/>
        </authorList>
    </citation>
    <scope>NUCLEOTIDE SEQUENCE [LARGE SCALE GENOMIC DNA]</scope>
</reference>
<comment type="similarity">
    <text evidence="2">Belongs to the ATPase epsilon chain family.</text>
</comment>
<sequence>MKLTIAKIDKILFSGEAESVTVPGRAGEMTILAHHMPLITTLKEGTITVKQKEGEPVEYPLSSGFLEVGKNETVILV</sequence>
<keyword evidence="7" id="KW-0066">ATP synthesis</keyword>
<evidence type="ECO:0000256" key="2">
    <source>
        <dbReference type="ARBA" id="ARBA00005712"/>
    </source>
</evidence>
<dbReference type="GO" id="GO:0046933">
    <property type="term" value="F:proton-transporting ATP synthase activity, rotational mechanism"/>
    <property type="evidence" value="ECO:0007669"/>
    <property type="project" value="InterPro"/>
</dbReference>
<dbReference type="Gene3D" id="2.60.15.10">
    <property type="entry name" value="F0F1 ATP synthase delta/epsilon subunit, N-terminal"/>
    <property type="match status" value="1"/>
</dbReference>
<evidence type="ECO:0000313" key="10">
    <source>
        <dbReference type="Proteomes" id="UP000178636"/>
    </source>
</evidence>
<dbReference type="GO" id="GO:0012505">
    <property type="term" value="C:endomembrane system"/>
    <property type="evidence" value="ECO:0007669"/>
    <property type="project" value="UniProtKB-SubCell"/>
</dbReference>
<dbReference type="AlphaFoldDB" id="A0A1G2DGF6"/>
<keyword evidence="3" id="KW-0813">Transport</keyword>
<protein>
    <recommendedName>
        <fullName evidence="8">ATP synthase F1 complex delta/epsilon subunit N-terminal domain-containing protein</fullName>
    </recommendedName>
</protein>
<keyword evidence="5" id="KW-0472">Membrane</keyword>
<dbReference type="Proteomes" id="UP000178636">
    <property type="component" value="Unassembled WGS sequence"/>
</dbReference>
<keyword evidence="4" id="KW-0406">Ion transport</keyword>